<dbReference type="EMBL" id="RQHW01000002">
    <property type="protein sequence ID" value="TGN21061.1"/>
    <property type="molecule type" value="Genomic_DNA"/>
</dbReference>
<dbReference type="Gene3D" id="3.10.180.10">
    <property type="entry name" value="2,3-Dihydroxybiphenyl 1,2-Dioxygenase, domain 1"/>
    <property type="match status" value="1"/>
</dbReference>
<protein>
    <submittedName>
        <fullName evidence="2">VOC family protein</fullName>
    </submittedName>
</protein>
<accession>A0A4R9M525</accession>
<evidence type="ECO:0000313" key="2">
    <source>
        <dbReference type="EMBL" id="TGN21061.1"/>
    </source>
</evidence>
<evidence type="ECO:0000313" key="3">
    <source>
        <dbReference type="Proteomes" id="UP000298058"/>
    </source>
</evidence>
<dbReference type="CDD" id="cd08349">
    <property type="entry name" value="BLMA_like"/>
    <property type="match status" value="1"/>
</dbReference>
<dbReference type="InterPro" id="IPR000335">
    <property type="entry name" value="Bleomycin-R"/>
</dbReference>
<reference evidence="2" key="1">
    <citation type="journal article" date="2019" name="PLoS Negl. Trop. Dis.">
        <title>Revisiting the worldwide diversity of Leptospira species in the environment.</title>
        <authorList>
            <person name="Vincent A.T."/>
            <person name="Schiettekatte O."/>
            <person name="Bourhy P."/>
            <person name="Veyrier F.J."/>
            <person name="Picardeau M."/>
        </authorList>
    </citation>
    <scope>NUCLEOTIDE SEQUENCE [LARGE SCALE GENOMIC DNA]</scope>
    <source>
        <strain evidence="2">201300427</strain>
    </source>
</reference>
<keyword evidence="3" id="KW-1185">Reference proteome</keyword>
<proteinExistence type="predicted"/>
<organism evidence="2 3">
    <name type="scientific">Leptospira idonii</name>
    <dbReference type="NCBI Taxonomy" id="1193500"/>
    <lineage>
        <taxon>Bacteria</taxon>
        <taxon>Pseudomonadati</taxon>
        <taxon>Spirochaetota</taxon>
        <taxon>Spirochaetia</taxon>
        <taxon>Leptospirales</taxon>
        <taxon>Leptospiraceae</taxon>
        <taxon>Leptospira</taxon>
    </lineage>
</organism>
<dbReference type="Proteomes" id="UP000298058">
    <property type="component" value="Unassembled WGS sequence"/>
</dbReference>
<dbReference type="InterPro" id="IPR029068">
    <property type="entry name" value="Glyas_Bleomycin-R_OHBP_Dase"/>
</dbReference>
<evidence type="ECO:0000256" key="1">
    <source>
        <dbReference type="ARBA" id="ARBA00023251"/>
    </source>
</evidence>
<dbReference type="GO" id="GO:0046677">
    <property type="term" value="P:response to antibiotic"/>
    <property type="evidence" value="ECO:0007669"/>
    <property type="project" value="UniProtKB-KW"/>
</dbReference>
<dbReference type="SUPFAM" id="SSF54593">
    <property type="entry name" value="Glyoxalase/Bleomycin resistance protein/Dihydroxybiphenyl dioxygenase"/>
    <property type="match status" value="1"/>
</dbReference>
<dbReference type="OrthoDB" id="6624781at2"/>
<name>A0A4R9M525_9LEPT</name>
<dbReference type="RefSeq" id="WP_135758596.1">
    <property type="nucleotide sequence ID" value="NZ_RQHW01000002.1"/>
</dbReference>
<comment type="caution">
    <text evidence="2">The sequence shown here is derived from an EMBL/GenBank/DDBJ whole genome shotgun (WGS) entry which is preliminary data.</text>
</comment>
<gene>
    <name evidence="2" type="ORF">EHS15_00645</name>
</gene>
<dbReference type="AlphaFoldDB" id="A0A4R9M525"/>
<sequence length="163" mass="18711">MKAETLIPVLPCFSLKTNLSFYMNLGFEILYQREGDSPYASVAWKGIEIHFFEMREMDPRTSYGACHISSTNVEGLYESFLKFLKRNGNEMPQFGIPKMTSLQKSPWGGQGFELVDPGGNRIHFVQRIEQRLGEDAAAVERETDSQKNGEREADLFKVIFPFW</sequence>
<keyword evidence="1" id="KW-0046">Antibiotic resistance</keyword>